<dbReference type="Proteomes" id="UP000279236">
    <property type="component" value="Unassembled WGS sequence"/>
</dbReference>
<dbReference type="GeneID" id="39588429"/>
<feature type="compositionally biased region" description="Low complexity" evidence="1">
    <location>
        <begin position="175"/>
        <end position="198"/>
    </location>
</feature>
<feature type="compositionally biased region" description="Basic and acidic residues" evidence="1">
    <location>
        <begin position="153"/>
        <end position="169"/>
    </location>
</feature>
<comment type="caution">
    <text evidence="2">The sequence shown here is derived from an EMBL/GenBank/DDBJ whole genome shotgun (WGS) entry which is preliminary data.</text>
</comment>
<feature type="compositionally biased region" description="Basic and acidic residues" evidence="1">
    <location>
        <begin position="473"/>
        <end position="484"/>
    </location>
</feature>
<reference evidence="2 3" key="1">
    <citation type="submission" date="2018-11" db="EMBL/GenBank/DDBJ databases">
        <title>Genome sequence of Apiotrichum porosum DSM 27194.</title>
        <authorList>
            <person name="Aliyu H."/>
            <person name="Gorte O."/>
            <person name="Ochsenreither K."/>
        </authorList>
    </citation>
    <scope>NUCLEOTIDE SEQUENCE [LARGE SCALE GENOMIC DNA]</scope>
    <source>
        <strain evidence="2 3">DSM 27194</strain>
    </source>
</reference>
<feature type="region of interest" description="Disordered" evidence="1">
    <location>
        <begin position="265"/>
        <end position="508"/>
    </location>
</feature>
<evidence type="ECO:0000313" key="2">
    <source>
        <dbReference type="EMBL" id="RSH76949.1"/>
    </source>
</evidence>
<dbReference type="EMBL" id="RSCE01000019">
    <property type="protein sequence ID" value="RSH76949.1"/>
    <property type="molecule type" value="Genomic_DNA"/>
</dbReference>
<gene>
    <name evidence="2" type="ORF">EHS24_003886</name>
</gene>
<feature type="compositionally biased region" description="Low complexity" evidence="1">
    <location>
        <begin position="430"/>
        <end position="451"/>
    </location>
</feature>
<feature type="compositionally biased region" description="Basic and acidic residues" evidence="1">
    <location>
        <begin position="12"/>
        <end position="50"/>
    </location>
</feature>
<feature type="compositionally biased region" description="Basic and acidic residues" evidence="1">
    <location>
        <begin position="684"/>
        <end position="700"/>
    </location>
</feature>
<feature type="compositionally biased region" description="Basic residues" evidence="1">
    <location>
        <begin position="709"/>
        <end position="719"/>
    </location>
</feature>
<evidence type="ECO:0000313" key="3">
    <source>
        <dbReference type="Proteomes" id="UP000279236"/>
    </source>
</evidence>
<feature type="compositionally biased region" description="Gly residues" evidence="1">
    <location>
        <begin position="274"/>
        <end position="284"/>
    </location>
</feature>
<proteinExistence type="predicted"/>
<feature type="compositionally biased region" description="Gly residues" evidence="1">
    <location>
        <begin position="724"/>
        <end position="753"/>
    </location>
</feature>
<feature type="compositionally biased region" description="Low complexity" evidence="1">
    <location>
        <begin position="60"/>
        <end position="76"/>
    </location>
</feature>
<dbReference type="AlphaFoldDB" id="A0A427XDH8"/>
<sequence>MSYDPLGFYKGNRYDPDFAAKKKAKYEGKKKSQHDKRDHPQQQQHHDSPHDHRKQKQHNGPPSHQSQNGSSSSYPPAARFDSGYAGPSSTIGAHSSYDRSDQNTMGNSQGGYSRQRDYDQHSNNNGNFDPRQGETYVNNRQMDSRTAYASSDRGGEYGGRDARAAEERSGPPPASSSYAAAASAQQNAFSTPTPIRRPMSPPPLPISAVSQPSVPSGAGTVQGAELSALEKLKLFKQQVEASRNGRNQAQDLNRAAESFLESVGQAIDSQPHNGTGGGGLGGVGAVPPSPAAAPPASSNISKKTPVGEAEDGEITESTTPREQVLKDKIKKLKQAKAKLAAKGSANASPATSAPKPAAPPIQTSQAPNDNAPYPTPLTATRESSPFAKRASLTPLVPTHGTYAEAARERAEARARDSQVPQQTPRQYPQRGRSASPGRGARAPSPRHASPPRTAPVRRYASPPPAGEPLAYQTHEEYSRRRESDTEPQQRSLETAQRGRQQQERCPDYAVPYIEQRPAPVREYEPVVAAPAPAPALTPTTVVANPSGEWVIKTLHLLKAQIAELEKLVVPATMSAPVVASSPAPPAPPAPLALEYREPSRREYAERPHESPARAPYRDEPSSSSYQGQGGYKTREHGNGAGFVHDSRKEFVPFKKTYDNSRSSYESDSGYAPKHQNQHQQHGGKPYDKPYSKPPYKKYENDSSYESPQHHQHQYHHHNHHSEDGGGGGGYRGRGSRGGGRGGYKNQGGRGGYHTYGDRDDPNSGGDYGGGGYYKSKSEGGRGGRGGRGGYGRQE</sequence>
<feature type="compositionally biased region" description="Basic and acidic residues" evidence="1">
    <location>
        <begin position="405"/>
        <end position="416"/>
    </location>
</feature>
<feature type="compositionally biased region" description="Gly residues" evidence="1">
    <location>
        <begin position="782"/>
        <end position="794"/>
    </location>
</feature>
<feature type="compositionally biased region" description="Low complexity" evidence="1">
    <location>
        <begin position="337"/>
        <end position="355"/>
    </location>
</feature>
<feature type="region of interest" description="Disordered" evidence="1">
    <location>
        <begin position="576"/>
        <end position="794"/>
    </location>
</feature>
<feature type="compositionally biased region" description="Basic and acidic residues" evidence="1">
    <location>
        <begin position="594"/>
        <end position="620"/>
    </location>
</feature>
<feature type="compositionally biased region" description="Polar residues" evidence="1">
    <location>
        <begin position="486"/>
        <end position="499"/>
    </location>
</feature>
<keyword evidence="3" id="KW-1185">Reference proteome</keyword>
<organism evidence="2 3">
    <name type="scientific">Apiotrichum porosum</name>
    <dbReference type="NCBI Taxonomy" id="105984"/>
    <lineage>
        <taxon>Eukaryota</taxon>
        <taxon>Fungi</taxon>
        <taxon>Dikarya</taxon>
        <taxon>Basidiomycota</taxon>
        <taxon>Agaricomycotina</taxon>
        <taxon>Tremellomycetes</taxon>
        <taxon>Trichosporonales</taxon>
        <taxon>Trichosporonaceae</taxon>
        <taxon>Apiotrichum</taxon>
    </lineage>
</organism>
<evidence type="ECO:0000256" key="1">
    <source>
        <dbReference type="SAM" id="MobiDB-lite"/>
    </source>
</evidence>
<name>A0A427XDH8_9TREE</name>
<feature type="compositionally biased region" description="Polar residues" evidence="1">
    <location>
        <begin position="102"/>
        <end position="112"/>
    </location>
</feature>
<feature type="compositionally biased region" description="Basic and acidic residues" evidence="1">
    <location>
        <begin position="644"/>
        <end position="658"/>
    </location>
</feature>
<dbReference type="RefSeq" id="XP_028472096.1">
    <property type="nucleotide sequence ID" value="XM_028619523.1"/>
</dbReference>
<feature type="region of interest" description="Disordered" evidence="1">
    <location>
        <begin position="1"/>
        <end position="222"/>
    </location>
</feature>
<protein>
    <submittedName>
        <fullName evidence="2">Uncharacterized protein</fullName>
    </submittedName>
</protein>
<accession>A0A427XDH8</accession>